<dbReference type="PANTHER" id="PTHR42718:SF24">
    <property type="entry name" value="MAJOR FACILITATOR SUPERFAMILY (MFS) PROFILE DOMAIN-CONTAINING PROTEIN"/>
    <property type="match status" value="1"/>
</dbReference>
<feature type="domain" description="Major facilitator superfamily (MFS) profile" evidence="8">
    <location>
        <begin position="25"/>
        <end position="487"/>
    </location>
</feature>
<keyword evidence="6 7" id="KW-0472">Membrane</keyword>
<evidence type="ECO:0000256" key="6">
    <source>
        <dbReference type="ARBA" id="ARBA00023136"/>
    </source>
</evidence>
<feature type="transmembrane region" description="Helical" evidence="7">
    <location>
        <begin position="63"/>
        <end position="83"/>
    </location>
</feature>
<proteinExistence type="predicted"/>
<dbReference type="InterPro" id="IPR020846">
    <property type="entry name" value="MFS_dom"/>
</dbReference>
<dbReference type="EMBL" id="JBJHZY010000002">
    <property type="protein sequence ID" value="MFL0268996.1"/>
    <property type="molecule type" value="Genomic_DNA"/>
</dbReference>
<dbReference type="PANTHER" id="PTHR42718">
    <property type="entry name" value="MAJOR FACILITATOR SUPERFAMILY MULTIDRUG TRANSPORTER MFSC"/>
    <property type="match status" value="1"/>
</dbReference>
<evidence type="ECO:0000256" key="2">
    <source>
        <dbReference type="ARBA" id="ARBA00022448"/>
    </source>
</evidence>
<gene>
    <name evidence="9" type="ORF">ACJDUH_12935</name>
</gene>
<sequence length="504" mass="54965">MGEKVLKEKFINKDIQGKEYNKMLLIIAMMIGSFVTILNQTILSTALPQIMGYFKITASTVQWLTTAFMLVNAIMIPLTALLLEKISTRNLFMFSMFMFGIGTILCALSTSFEFLLIGRIVQAIGAGIIAPLINTALLMVFPPEKRGSAMGMYGLVICFAPAIGPTLSGLIIDRWNWHYLFYILIPIVVLDIIFSYFFMKDVIPLKNLKIDFLSIILSTAGFGLMLYGFSNAGNKGWSDISVISTIIVGTIISALFVWRQVSMDHPMLEMRVFKSEIFTLTTVIGSILNIASVGAGIIMPIFLQNILGKSAFTSGLTLLPGALLMAFMMLVSGRLFDKYGVKKLAIPGIILLVIASLPFSKLHKDTSVTFIAVLYAIRYIGIALVIMPMQTAGMNALPNKLLAHASAVINMAKQVAGSLGSAVLITVMSNVTASNAPDKALIKTNAALYKSGMLDAALKGVNTTFILVIAITVFSLVLSFFLKDKEKNKIPFKNNNNVNQEVAV</sequence>
<keyword evidence="2" id="KW-0813">Transport</keyword>
<name>A0ABW8TUR6_9CLOT</name>
<evidence type="ECO:0000256" key="7">
    <source>
        <dbReference type="SAM" id="Phobius"/>
    </source>
</evidence>
<dbReference type="InterPro" id="IPR036259">
    <property type="entry name" value="MFS_trans_sf"/>
</dbReference>
<feature type="transmembrane region" description="Helical" evidence="7">
    <location>
        <begin position="210"/>
        <end position="228"/>
    </location>
</feature>
<dbReference type="Gene3D" id="1.20.1250.20">
    <property type="entry name" value="MFS general substrate transporter like domains"/>
    <property type="match status" value="1"/>
</dbReference>
<dbReference type="NCBIfam" id="TIGR00711">
    <property type="entry name" value="efflux_EmrB"/>
    <property type="match status" value="1"/>
</dbReference>
<feature type="transmembrane region" description="Helical" evidence="7">
    <location>
        <begin position="116"/>
        <end position="141"/>
    </location>
</feature>
<protein>
    <submittedName>
        <fullName evidence="9">DHA2 family efflux MFS transporter permease subunit</fullName>
    </submittedName>
</protein>
<accession>A0ABW8TUR6</accession>
<evidence type="ECO:0000256" key="5">
    <source>
        <dbReference type="ARBA" id="ARBA00022989"/>
    </source>
</evidence>
<dbReference type="Pfam" id="PF07690">
    <property type="entry name" value="MFS_1"/>
    <property type="match status" value="1"/>
</dbReference>
<feature type="transmembrane region" description="Helical" evidence="7">
    <location>
        <begin position="23"/>
        <end position="43"/>
    </location>
</feature>
<dbReference type="Proteomes" id="UP001623661">
    <property type="component" value="Unassembled WGS sequence"/>
</dbReference>
<feature type="transmembrane region" description="Helical" evidence="7">
    <location>
        <begin position="178"/>
        <end position="198"/>
    </location>
</feature>
<keyword evidence="10" id="KW-1185">Reference proteome</keyword>
<feature type="transmembrane region" description="Helical" evidence="7">
    <location>
        <begin position="463"/>
        <end position="482"/>
    </location>
</feature>
<reference evidence="9 10" key="1">
    <citation type="submission" date="2024-11" db="EMBL/GenBank/DDBJ databases">
        <authorList>
            <person name="Heng Y.C."/>
            <person name="Lim A.C.H."/>
            <person name="Lee J.K.Y."/>
            <person name="Kittelmann S."/>
        </authorList>
    </citation>
    <scope>NUCLEOTIDE SEQUENCE [LARGE SCALE GENOMIC DNA]</scope>
    <source>
        <strain evidence="9 10">WILCCON 0202</strain>
    </source>
</reference>
<dbReference type="RefSeq" id="WP_406765615.1">
    <property type="nucleotide sequence ID" value="NZ_JBJHZY010000002.1"/>
</dbReference>
<dbReference type="InterPro" id="IPR004638">
    <property type="entry name" value="EmrB-like"/>
</dbReference>
<evidence type="ECO:0000256" key="3">
    <source>
        <dbReference type="ARBA" id="ARBA00022475"/>
    </source>
</evidence>
<evidence type="ECO:0000313" key="9">
    <source>
        <dbReference type="EMBL" id="MFL0268996.1"/>
    </source>
</evidence>
<dbReference type="SUPFAM" id="SSF103473">
    <property type="entry name" value="MFS general substrate transporter"/>
    <property type="match status" value="1"/>
</dbReference>
<comment type="subcellular location">
    <subcellularLocation>
        <location evidence="1">Cell membrane</location>
        <topology evidence="1">Multi-pass membrane protein</topology>
    </subcellularLocation>
</comment>
<dbReference type="InterPro" id="IPR011701">
    <property type="entry name" value="MFS"/>
</dbReference>
<feature type="transmembrane region" description="Helical" evidence="7">
    <location>
        <begin position="368"/>
        <end position="389"/>
    </location>
</feature>
<organism evidence="9 10">
    <name type="scientific">Candidatus Clostridium radicumherbarum</name>
    <dbReference type="NCBI Taxonomy" id="3381662"/>
    <lineage>
        <taxon>Bacteria</taxon>
        <taxon>Bacillati</taxon>
        <taxon>Bacillota</taxon>
        <taxon>Clostridia</taxon>
        <taxon>Eubacteriales</taxon>
        <taxon>Clostridiaceae</taxon>
        <taxon>Clostridium</taxon>
    </lineage>
</organism>
<feature type="transmembrane region" description="Helical" evidence="7">
    <location>
        <begin position="153"/>
        <end position="172"/>
    </location>
</feature>
<feature type="transmembrane region" description="Helical" evidence="7">
    <location>
        <begin position="90"/>
        <end position="110"/>
    </location>
</feature>
<keyword evidence="5 7" id="KW-1133">Transmembrane helix</keyword>
<keyword evidence="4 7" id="KW-0812">Transmembrane</keyword>
<feature type="transmembrane region" description="Helical" evidence="7">
    <location>
        <begin position="278"/>
        <end position="303"/>
    </location>
</feature>
<comment type="caution">
    <text evidence="9">The sequence shown here is derived from an EMBL/GenBank/DDBJ whole genome shotgun (WGS) entry which is preliminary data.</text>
</comment>
<dbReference type="CDD" id="cd17503">
    <property type="entry name" value="MFS_LmrB_MDR_like"/>
    <property type="match status" value="1"/>
</dbReference>
<evidence type="ECO:0000313" key="10">
    <source>
        <dbReference type="Proteomes" id="UP001623661"/>
    </source>
</evidence>
<keyword evidence="3" id="KW-1003">Cell membrane</keyword>
<feature type="transmembrane region" description="Helical" evidence="7">
    <location>
        <begin position="315"/>
        <end position="332"/>
    </location>
</feature>
<evidence type="ECO:0000256" key="4">
    <source>
        <dbReference type="ARBA" id="ARBA00022692"/>
    </source>
</evidence>
<feature type="transmembrane region" description="Helical" evidence="7">
    <location>
        <begin position="240"/>
        <end position="258"/>
    </location>
</feature>
<dbReference type="PROSITE" id="PS50850">
    <property type="entry name" value="MFS"/>
    <property type="match status" value="1"/>
</dbReference>
<evidence type="ECO:0000259" key="8">
    <source>
        <dbReference type="PROSITE" id="PS50850"/>
    </source>
</evidence>
<dbReference type="PRINTS" id="PR01036">
    <property type="entry name" value="TCRTETB"/>
</dbReference>
<evidence type="ECO:0000256" key="1">
    <source>
        <dbReference type="ARBA" id="ARBA00004651"/>
    </source>
</evidence>
<dbReference type="Gene3D" id="1.20.1720.10">
    <property type="entry name" value="Multidrug resistance protein D"/>
    <property type="match status" value="1"/>
</dbReference>